<dbReference type="CDD" id="cd05271">
    <property type="entry name" value="NDUFA9_like_SDR_a"/>
    <property type="match status" value="1"/>
</dbReference>
<dbReference type="OrthoDB" id="5292533at2"/>
<reference evidence="2 3" key="1">
    <citation type="submission" date="2017-07" db="EMBL/GenBank/DDBJ databases">
        <title>Complete Genome Sequence of the cosmetic ferment Vitreoscilla filiformis (ATCC15551).</title>
        <authorList>
            <person name="Contreras S."/>
            <person name="Sagory-Zalkind P."/>
            <person name="Blanquart H."/>
            <person name="Iltis A."/>
            <person name="Morand S.C."/>
        </authorList>
    </citation>
    <scope>NUCLEOTIDE SEQUENCE [LARGE SCALE GENOMIC DNA]</scope>
    <source>
        <strain evidence="2 3">ATCC 15551</strain>
    </source>
</reference>
<dbReference type="Pfam" id="PF01370">
    <property type="entry name" value="Epimerase"/>
    <property type="match status" value="1"/>
</dbReference>
<proteinExistence type="predicted"/>
<organism evidence="2 3">
    <name type="scientific">Vitreoscilla filiformis</name>
    <dbReference type="NCBI Taxonomy" id="63"/>
    <lineage>
        <taxon>Bacteria</taxon>
        <taxon>Pseudomonadati</taxon>
        <taxon>Pseudomonadota</taxon>
        <taxon>Betaproteobacteria</taxon>
        <taxon>Neisseriales</taxon>
        <taxon>Neisseriaceae</taxon>
        <taxon>Vitreoscilla</taxon>
    </lineage>
</organism>
<sequence>MTRQNPLLILGGTGFVGRSLCETWTRQPPTSAAGARLRVPTRRTGAGVASVQMLPSVDLVRADLHDDATLVQLLQGCDAVVNLVAILHGSPEAFEAVHVGLPRRLVAACQAAGVRRVIHVSALGVAPDAPSHYLRSKARGEAVLRDSGLEVTVLRPSVIFGAGDRFLNLFAQLQALAPLVPLAGASARFQPVWVEDVARAIITSLARPDTIGQTIECAGPEVKTLRELVALAGQLSGHPRPILPLPDSLATLQAWAMECLPGEPLMTRDNLASMQIPNVANGMLPGLSSLGLTPASVEAVAATYLGQPLRCARLDAWRARHW</sequence>
<dbReference type="GO" id="GO:0044877">
    <property type="term" value="F:protein-containing complex binding"/>
    <property type="evidence" value="ECO:0007669"/>
    <property type="project" value="TreeGrafter"/>
</dbReference>
<dbReference type="PANTHER" id="PTHR12126">
    <property type="entry name" value="NADH-UBIQUINONE OXIDOREDUCTASE 39 KDA SUBUNIT-RELATED"/>
    <property type="match status" value="1"/>
</dbReference>
<accession>A0A221KDW4</accession>
<dbReference type="InterPro" id="IPR036291">
    <property type="entry name" value="NAD(P)-bd_dom_sf"/>
</dbReference>
<feature type="domain" description="NAD-dependent epimerase/dehydratase" evidence="1">
    <location>
        <begin position="8"/>
        <end position="212"/>
    </location>
</feature>
<evidence type="ECO:0000259" key="1">
    <source>
        <dbReference type="Pfam" id="PF01370"/>
    </source>
</evidence>
<evidence type="ECO:0000313" key="2">
    <source>
        <dbReference type="EMBL" id="ASM77234.1"/>
    </source>
</evidence>
<name>A0A221KDW4_VITFI</name>
<dbReference type="Gene3D" id="3.40.50.720">
    <property type="entry name" value="NAD(P)-binding Rossmann-like Domain"/>
    <property type="match status" value="1"/>
</dbReference>
<dbReference type="Proteomes" id="UP000199729">
    <property type="component" value="Chromosome"/>
</dbReference>
<keyword evidence="3" id="KW-1185">Reference proteome</keyword>
<dbReference type="InterPro" id="IPR001509">
    <property type="entry name" value="Epimerase_deHydtase"/>
</dbReference>
<dbReference type="InterPro" id="IPR051207">
    <property type="entry name" value="ComplexI_NDUFA9_subunit"/>
</dbReference>
<keyword evidence="2" id="KW-0830">Ubiquinone</keyword>
<gene>
    <name evidence="2" type="ORF">VITFI_CDS1456</name>
</gene>
<protein>
    <submittedName>
        <fullName evidence="2">NADH:ubiquinone reductase (H(+)-translocating) NAD-dependent dehydratase</fullName>
    </submittedName>
</protein>
<dbReference type="PANTHER" id="PTHR12126:SF11">
    <property type="entry name" value="NADH DEHYDROGENASE [UBIQUINONE] 1 ALPHA SUBCOMPLEX SUBUNIT 9, MITOCHONDRIAL"/>
    <property type="match status" value="1"/>
</dbReference>
<evidence type="ECO:0000313" key="3">
    <source>
        <dbReference type="Proteomes" id="UP000199729"/>
    </source>
</evidence>
<dbReference type="RefSeq" id="WP_089416408.1">
    <property type="nucleotide sequence ID" value="NZ_CP022423.1"/>
</dbReference>
<dbReference type="EMBL" id="CP022423">
    <property type="protein sequence ID" value="ASM77234.1"/>
    <property type="molecule type" value="Genomic_DNA"/>
</dbReference>
<dbReference type="SUPFAM" id="SSF51735">
    <property type="entry name" value="NAD(P)-binding Rossmann-fold domains"/>
    <property type="match status" value="1"/>
</dbReference>
<dbReference type="KEGG" id="vff:VITFI_CDS1456"/>
<dbReference type="AlphaFoldDB" id="A0A221KDW4"/>